<feature type="domain" description="Transcription regulator PadR C-terminal" evidence="1">
    <location>
        <begin position="14"/>
        <end position="89"/>
    </location>
</feature>
<protein>
    <recommendedName>
        <fullName evidence="1">Transcription regulator PadR C-terminal domain-containing protein</fullName>
    </recommendedName>
</protein>
<proteinExistence type="predicted"/>
<gene>
    <name evidence="2" type="ORF">GNF83_20115</name>
</gene>
<dbReference type="InterPro" id="IPR018309">
    <property type="entry name" value="Tscrpt_reg_PadR_C"/>
</dbReference>
<accession>A0AAW9KGE0</accession>
<dbReference type="Pfam" id="PF10400">
    <property type="entry name" value="Vir_act_alpha_C"/>
    <property type="match status" value="1"/>
</dbReference>
<dbReference type="AlphaFoldDB" id="A0AAW9KGE0"/>
<dbReference type="EMBL" id="WNUR01001186">
    <property type="protein sequence ID" value="MDZ7543438.1"/>
    <property type="molecule type" value="Genomic_DNA"/>
</dbReference>
<dbReference type="Gene3D" id="6.10.140.1570">
    <property type="match status" value="1"/>
</dbReference>
<evidence type="ECO:0000259" key="1">
    <source>
        <dbReference type="Pfam" id="PF10400"/>
    </source>
</evidence>
<reference evidence="2" key="1">
    <citation type="submission" date="2019-11" db="EMBL/GenBank/DDBJ databases">
        <title>Characterization of Clostridium perfringens isolates from swine manure treated agricultural soils.</title>
        <authorList>
            <person name="Wushke S.T."/>
        </authorList>
    </citation>
    <scope>NUCLEOTIDE SEQUENCE</scope>
    <source>
        <strain evidence="2">X62</strain>
    </source>
</reference>
<evidence type="ECO:0000313" key="2">
    <source>
        <dbReference type="EMBL" id="MDZ7543438.1"/>
    </source>
</evidence>
<name>A0AAW9KGE0_CLOPF</name>
<dbReference type="Proteomes" id="UP001288944">
    <property type="component" value="Unassembled WGS sequence"/>
</dbReference>
<sequence>MNYMNSPVQSDIFRSDILARLFFGKYTDDERLVSHLEEAVELRKKYLSQLEDIYENLKHQLSKPRVISMQFGIKDYRAQVEVLEQSISYMKTDNHPVDYWD</sequence>
<comment type="caution">
    <text evidence="2">The sequence shown here is derived from an EMBL/GenBank/DDBJ whole genome shotgun (WGS) entry which is preliminary data.</text>
</comment>
<organism evidence="2 3">
    <name type="scientific">Clostridium perfringens</name>
    <dbReference type="NCBI Taxonomy" id="1502"/>
    <lineage>
        <taxon>Bacteria</taxon>
        <taxon>Bacillati</taxon>
        <taxon>Bacillota</taxon>
        <taxon>Clostridia</taxon>
        <taxon>Eubacteriales</taxon>
        <taxon>Clostridiaceae</taxon>
        <taxon>Clostridium</taxon>
    </lineage>
</organism>
<evidence type="ECO:0000313" key="3">
    <source>
        <dbReference type="Proteomes" id="UP001288944"/>
    </source>
</evidence>